<dbReference type="InterPro" id="IPR029063">
    <property type="entry name" value="SAM-dependent_MTases_sf"/>
</dbReference>
<dbReference type="Pfam" id="PF01739">
    <property type="entry name" value="CheR"/>
    <property type="match status" value="1"/>
</dbReference>
<protein>
    <submittedName>
        <fullName evidence="2">Protein-glutamate O-methyltransferase CheR</fullName>
    </submittedName>
</protein>
<dbReference type="SUPFAM" id="SSF53335">
    <property type="entry name" value="S-adenosyl-L-methionine-dependent methyltransferases"/>
    <property type="match status" value="1"/>
</dbReference>
<dbReference type="InterPro" id="IPR000780">
    <property type="entry name" value="CheR_MeTrfase"/>
</dbReference>
<dbReference type="SMART" id="SM00138">
    <property type="entry name" value="MeTrc"/>
    <property type="match status" value="1"/>
</dbReference>
<feature type="domain" description="CheR-type methyltransferase" evidence="1">
    <location>
        <begin position="1"/>
        <end position="238"/>
    </location>
</feature>
<sequence length="262" mass="29398">MENSEECDLFFGELFDLAGLPRGAYRPGFLQRRLSACLRFLQVPDVAQGVARLRAQPQARSQILGAVLLGVTDFYRDEEVFAQAEGHFRQSWLPAREKIRVWSAACSDGQELYTVASVLDDLGILPEAELLGTDIRAEAIGRAQTGRYRPEELDRLPEAVRGKHFRTDRTGGWVQERLRQGIQWKQANLFSGAEAGPWHLILWRNMAIYLEREAAYPVWQSLVAELKPGGYLLVGKADYPPPGLGLARVASCLYQKQGGARR</sequence>
<name>A0ABP9P9N9_9BACT</name>
<keyword evidence="3" id="KW-1185">Reference proteome</keyword>
<dbReference type="PROSITE" id="PS50123">
    <property type="entry name" value="CHER"/>
    <property type="match status" value="1"/>
</dbReference>
<dbReference type="EMBL" id="BAABIA010000005">
    <property type="protein sequence ID" value="GAA5142217.1"/>
    <property type="molecule type" value="Genomic_DNA"/>
</dbReference>
<gene>
    <name evidence="2" type="ORF">GCM10023213_27770</name>
</gene>
<evidence type="ECO:0000313" key="2">
    <source>
        <dbReference type="EMBL" id="GAA5142217.1"/>
    </source>
</evidence>
<reference evidence="3" key="1">
    <citation type="journal article" date="2019" name="Int. J. Syst. Evol. Microbiol.">
        <title>The Global Catalogue of Microorganisms (GCM) 10K type strain sequencing project: providing services to taxonomists for standard genome sequencing and annotation.</title>
        <authorList>
            <consortium name="The Broad Institute Genomics Platform"/>
            <consortium name="The Broad Institute Genome Sequencing Center for Infectious Disease"/>
            <person name="Wu L."/>
            <person name="Ma J."/>
        </authorList>
    </citation>
    <scope>NUCLEOTIDE SEQUENCE [LARGE SCALE GENOMIC DNA]</scope>
    <source>
        <strain evidence="3">JCM 18053</strain>
    </source>
</reference>
<proteinExistence type="predicted"/>
<dbReference type="InterPro" id="IPR050903">
    <property type="entry name" value="Bact_Chemotaxis_MeTrfase"/>
</dbReference>
<dbReference type="PANTHER" id="PTHR24422">
    <property type="entry name" value="CHEMOTAXIS PROTEIN METHYLTRANSFERASE"/>
    <property type="match status" value="1"/>
</dbReference>
<dbReference type="PRINTS" id="PR00996">
    <property type="entry name" value="CHERMTFRASE"/>
</dbReference>
<accession>A0ABP9P9N9</accession>
<evidence type="ECO:0000313" key="3">
    <source>
        <dbReference type="Proteomes" id="UP001499852"/>
    </source>
</evidence>
<organism evidence="2 3">
    <name type="scientific">Prosthecobacter algae</name>
    <dbReference type="NCBI Taxonomy" id="1144682"/>
    <lineage>
        <taxon>Bacteria</taxon>
        <taxon>Pseudomonadati</taxon>
        <taxon>Verrucomicrobiota</taxon>
        <taxon>Verrucomicrobiia</taxon>
        <taxon>Verrucomicrobiales</taxon>
        <taxon>Verrucomicrobiaceae</taxon>
        <taxon>Prosthecobacter</taxon>
    </lineage>
</organism>
<dbReference type="InterPro" id="IPR022642">
    <property type="entry name" value="CheR_C"/>
</dbReference>
<comment type="caution">
    <text evidence="2">The sequence shown here is derived from an EMBL/GenBank/DDBJ whole genome shotgun (WGS) entry which is preliminary data.</text>
</comment>
<dbReference type="Proteomes" id="UP001499852">
    <property type="component" value="Unassembled WGS sequence"/>
</dbReference>
<dbReference type="Gene3D" id="3.40.50.150">
    <property type="entry name" value="Vaccinia Virus protein VP39"/>
    <property type="match status" value="1"/>
</dbReference>
<evidence type="ECO:0000259" key="1">
    <source>
        <dbReference type="PROSITE" id="PS50123"/>
    </source>
</evidence>